<reference evidence="1 2" key="1">
    <citation type="journal article" date="2013" name="Mar. Genomics">
        <title>Expression of sulfatases in Rhodopirellula baltica and the diversity of sulfatases in the genus Rhodopirellula.</title>
        <authorList>
            <person name="Wegner C.E."/>
            <person name="Richter-Heitmann T."/>
            <person name="Klindworth A."/>
            <person name="Klockow C."/>
            <person name="Richter M."/>
            <person name="Achstetter T."/>
            <person name="Glockner F.O."/>
            <person name="Harder J."/>
        </authorList>
    </citation>
    <scope>NUCLEOTIDE SEQUENCE [LARGE SCALE GENOMIC DNA]</scope>
    <source>
        <strain evidence="1 2">SM1</strain>
    </source>
</reference>
<gene>
    <name evidence="1" type="ORF">RMSM_02653</name>
</gene>
<evidence type="ECO:0000313" key="1">
    <source>
        <dbReference type="EMBL" id="EMI20415.1"/>
    </source>
</evidence>
<protein>
    <submittedName>
        <fullName evidence="1">Uncharacterized protein</fullName>
    </submittedName>
</protein>
<proteinExistence type="predicted"/>
<comment type="caution">
    <text evidence="1">The sequence shown here is derived from an EMBL/GenBank/DDBJ whole genome shotgun (WGS) entry which is preliminary data.</text>
</comment>
<organism evidence="1 2">
    <name type="scientific">Rhodopirellula maiorica SM1</name>
    <dbReference type="NCBI Taxonomy" id="1265738"/>
    <lineage>
        <taxon>Bacteria</taxon>
        <taxon>Pseudomonadati</taxon>
        <taxon>Planctomycetota</taxon>
        <taxon>Planctomycetia</taxon>
        <taxon>Pirellulales</taxon>
        <taxon>Pirellulaceae</taxon>
        <taxon>Novipirellula</taxon>
    </lineage>
</organism>
<accession>M5RM85</accession>
<dbReference type="AlphaFoldDB" id="M5RM85"/>
<evidence type="ECO:0000313" key="2">
    <source>
        <dbReference type="Proteomes" id="UP000011991"/>
    </source>
</evidence>
<dbReference type="EMBL" id="ANOG01000375">
    <property type="protein sequence ID" value="EMI20415.1"/>
    <property type="molecule type" value="Genomic_DNA"/>
</dbReference>
<name>M5RM85_9BACT</name>
<keyword evidence="2" id="KW-1185">Reference proteome</keyword>
<sequence length="45" mass="4944">MEGSESSFALNHSVQKCRSRLRITRDGKGSLGLRQSMSGCQFPIS</sequence>
<dbReference type="Proteomes" id="UP000011991">
    <property type="component" value="Unassembled WGS sequence"/>
</dbReference>
<dbReference type="PATRIC" id="fig|1265738.3.peg.2670"/>